<keyword evidence="5" id="KW-1185">Reference proteome</keyword>
<accession>A0ABC8WGV4</accession>
<dbReference type="CDD" id="cd02043">
    <property type="entry name" value="serpinP_plants"/>
    <property type="match status" value="1"/>
</dbReference>
<dbReference type="Gene3D" id="2.30.39.10">
    <property type="entry name" value="Alpha-1-antitrypsin, domain 1"/>
    <property type="match status" value="1"/>
</dbReference>
<feature type="domain" description="Serpin" evidence="3">
    <location>
        <begin position="26"/>
        <end position="420"/>
    </location>
</feature>
<proteinExistence type="inferred from homology"/>
<dbReference type="AlphaFoldDB" id="A0ABC8WGV4"/>
<evidence type="ECO:0000256" key="1">
    <source>
        <dbReference type="ARBA" id="ARBA00009500"/>
    </source>
</evidence>
<comment type="similarity">
    <text evidence="1 2">Belongs to the serpin family.</text>
</comment>
<dbReference type="SUPFAM" id="SSF56574">
    <property type="entry name" value="Serpins"/>
    <property type="match status" value="1"/>
</dbReference>
<evidence type="ECO:0000256" key="2">
    <source>
        <dbReference type="RuleBase" id="RU000411"/>
    </source>
</evidence>
<evidence type="ECO:0000313" key="4">
    <source>
        <dbReference type="EMBL" id="CAL4907538.1"/>
    </source>
</evidence>
<dbReference type="EMBL" id="OZ075122">
    <property type="protein sequence ID" value="CAL4907538.1"/>
    <property type="molecule type" value="Genomic_DNA"/>
</dbReference>
<dbReference type="Gene3D" id="3.30.497.10">
    <property type="entry name" value="Antithrombin, subunit I, domain 2"/>
    <property type="match status" value="1"/>
</dbReference>
<dbReference type="PANTHER" id="PTHR11461:SF379">
    <property type="entry name" value="SERPIN DOMAIN-CONTAINING PROTEIN"/>
    <property type="match status" value="1"/>
</dbReference>
<dbReference type="SMART" id="SM00093">
    <property type="entry name" value="SERPIN"/>
    <property type="match status" value="1"/>
</dbReference>
<dbReference type="InterPro" id="IPR042185">
    <property type="entry name" value="Serpin_sf_2"/>
</dbReference>
<dbReference type="InterPro" id="IPR042178">
    <property type="entry name" value="Serpin_sf_1"/>
</dbReference>
<dbReference type="InterPro" id="IPR036186">
    <property type="entry name" value="Serpin_sf"/>
</dbReference>
<dbReference type="InterPro" id="IPR000215">
    <property type="entry name" value="Serpin_fam"/>
</dbReference>
<evidence type="ECO:0000313" key="5">
    <source>
        <dbReference type="Proteomes" id="UP001497457"/>
    </source>
</evidence>
<name>A0ABC8WGV4_9POAL</name>
<reference evidence="4" key="1">
    <citation type="submission" date="2024-10" db="EMBL/GenBank/DDBJ databases">
        <authorList>
            <person name="Ryan C."/>
        </authorList>
    </citation>
    <scope>NUCLEOTIDE SEQUENCE [LARGE SCALE GENOMIC DNA]</scope>
</reference>
<sequence length="424" mass="46636">MEEEASSRPSKKARGASASGLTDFALRLAKRLADGGQRQNQNLVFSPVSIYAALSLVAAGAHGTTLDELLAVLGAASREELAESARGVAERALADRSGSGSGAPLVAFACGLWHEKTVALKPDYRAAATESYKAKTRAADFKNKPEKARKRINRWVSKATNDLITSILPRGSVHSLTGLVIANAIYFKGRWSMPFNETDTETRLFNLLDGSTVDAPFMSCRTDHAVALHKGFKVLKMAYHPYQIPHWEDAYLHRNKQKDSDDGSDQPRFSMCVFLPKARDGLPELVEKMASRPSFVWDHLPKERSKTRVWLPKFKLSFSSQMNGVLKAMGMEAAFDETKANFSDMLELEGDQPLVVEHVFHKAVIEVDEEGTIAAASTACTMRLVCATIPVNFVADHPFAFFVVEEVSSTVVFMGHVLDPTRSE</sequence>
<dbReference type="Proteomes" id="UP001497457">
    <property type="component" value="Chromosome 12b"/>
</dbReference>
<gene>
    <name evidence="4" type="ORF">URODEC1_LOCUS12573</name>
</gene>
<organism evidence="4 5">
    <name type="scientific">Urochloa decumbens</name>
    <dbReference type="NCBI Taxonomy" id="240449"/>
    <lineage>
        <taxon>Eukaryota</taxon>
        <taxon>Viridiplantae</taxon>
        <taxon>Streptophyta</taxon>
        <taxon>Embryophyta</taxon>
        <taxon>Tracheophyta</taxon>
        <taxon>Spermatophyta</taxon>
        <taxon>Magnoliopsida</taxon>
        <taxon>Liliopsida</taxon>
        <taxon>Poales</taxon>
        <taxon>Poaceae</taxon>
        <taxon>PACMAD clade</taxon>
        <taxon>Panicoideae</taxon>
        <taxon>Panicodae</taxon>
        <taxon>Paniceae</taxon>
        <taxon>Melinidinae</taxon>
        <taxon>Urochloa</taxon>
    </lineage>
</organism>
<dbReference type="Pfam" id="PF00079">
    <property type="entry name" value="Serpin"/>
    <property type="match status" value="1"/>
</dbReference>
<protein>
    <recommendedName>
        <fullName evidence="3">Serpin domain-containing protein</fullName>
    </recommendedName>
</protein>
<dbReference type="PANTHER" id="PTHR11461">
    <property type="entry name" value="SERINE PROTEASE INHIBITOR, SERPIN"/>
    <property type="match status" value="1"/>
</dbReference>
<dbReference type="InterPro" id="IPR023796">
    <property type="entry name" value="Serpin_dom"/>
</dbReference>
<evidence type="ECO:0000259" key="3">
    <source>
        <dbReference type="SMART" id="SM00093"/>
    </source>
</evidence>